<dbReference type="InterPro" id="IPR052531">
    <property type="entry name" value="CarD-like_regulator"/>
</dbReference>
<proteinExistence type="predicted"/>
<dbReference type="InterPro" id="IPR048792">
    <property type="entry name" value="CarD_C"/>
</dbReference>
<dbReference type="GO" id="GO:0009303">
    <property type="term" value="P:rRNA transcription"/>
    <property type="evidence" value="ECO:0007669"/>
    <property type="project" value="TreeGrafter"/>
</dbReference>
<dbReference type="Pfam" id="PF02559">
    <property type="entry name" value="CarD_TRCF_RID"/>
    <property type="match status" value="1"/>
</dbReference>
<dbReference type="PANTHER" id="PTHR38447">
    <property type="entry name" value="TRANSCRIPTION FACTOR YDEB-RELATED"/>
    <property type="match status" value="1"/>
</dbReference>
<dbReference type="SMART" id="SM01058">
    <property type="entry name" value="CarD_TRCF"/>
    <property type="match status" value="1"/>
</dbReference>
<dbReference type="Pfam" id="PF21095">
    <property type="entry name" value="CarD_C"/>
    <property type="match status" value="1"/>
</dbReference>
<feature type="domain" description="CarD-like/TRCF RNAP-interacting" evidence="1">
    <location>
        <begin position="20"/>
        <end position="130"/>
    </location>
</feature>
<evidence type="ECO:0000259" key="1">
    <source>
        <dbReference type="SMART" id="SM01058"/>
    </source>
</evidence>
<comment type="caution">
    <text evidence="2">The sequence shown here is derived from an EMBL/GenBank/DDBJ whole genome shotgun (WGS) entry which is preliminary data.</text>
</comment>
<dbReference type="EMBL" id="DTQM01000243">
    <property type="protein sequence ID" value="HGC44095.1"/>
    <property type="molecule type" value="Genomic_DNA"/>
</dbReference>
<dbReference type="Gene3D" id="1.20.58.1290">
    <property type="entry name" value="CarD-like, C-terminal domain"/>
    <property type="match status" value="1"/>
</dbReference>
<dbReference type="AlphaFoldDB" id="A0A8J4HGJ9"/>
<sequence length="191" mass="20578">MVDAAFGATAARVRPDDSDPFRMGDFVVYPTHGVGKVERVGPEEFAGHKLNIVRISFAENRMTLCIPLARARAAGLRKIATNEALAAAMLTLEGRPRVNRLLWAKRAQGYLAKINSGDLGALAEVVRDLQSAADGTGSSFSQRNLFELAIERFAGESAAIEGAGRAATIERLTRLLQQRPRPAVGPDPVRV</sequence>
<evidence type="ECO:0000313" key="2">
    <source>
        <dbReference type="EMBL" id="HGC44095.1"/>
    </source>
</evidence>
<accession>A0A8J4HGJ9</accession>
<organism evidence="2">
    <name type="scientific">Acidicaldus sp</name>
    <dbReference type="NCBI Taxonomy" id="1872105"/>
    <lineage>
        <taxon>Bacteria</taxon>
        <taxon>Pseudomonadati</taxon>
        <taxon>Pseudomonadota</taxon>
        <taxon>Alphaproteobacteria</taxon>
        <taxon>Acetobacterales</taxon>
        <taxon>Acetobacteraceae</taxon>
        <taxon>Acidicaldus</taxon>
    </lineage>
</organism>
<gene>
    <name evidence="2" type="ORF">ENY07_12880</name>
</gene>
<protein>
    <submittedName>
        <fullName evidence="2">CarD family transcriptional regulator</fullName>
    </submittedName>
</protein>
<dbReference type="Gene3D" id="2.40.10.170">
    <property type="match status" value="1"/>
</dbReference>
<name>A0A8J4HGJ9_9PROT</name>
<dbReference type="InterPro" id="IPR036101">
    <property type="entry name" value="CarD-like/TRCF_RID_sf"/>
</dbReference>
<reference evidence="2" key="1">
    <citation type="journal article" date="2020" name="mSystems">
        <title>Genome- and Community-Level Interaction Insights into Carbon Utilization and Element Cycling Functions of Hydrothermarchaeota in Hydrothermal Sediment.</title>
        <authorList>
            <person name="Zhou Z."/>
            <person name="Liu Y."/>
            <person name="Xu W."/>
            <person name="Pan J."/>
            <person name="Luo Z.H."/>
            <person name="Li M."/>
        </authorList>
    </citation>
    <scope>NUCLEOTIDE SEQUENCE</scope>
    <source>
        <strain evidence="2">SpSt-997</strain>
    </source>
</reference>
<dbReference type="InterPro" id="IPR003711">
    <property type="entry name" value="CarD-like/TRCF_RID"/>
</dbReference>
<dbReference type="PANTHER" id="PTHR38447:SF1">
    <property type="entry name" value="RNA POLYMERASE-BINDING TRANSCRIPTION FACTOR CARD"/>
    <property type="match status" value="1"/>
</dbReference>
<dbReference type="InterPro" id="IPR042215">
    <property type="entry name" value="CarD-like_C"/>
</dbReference>
<dbReference type="SUPFAM" id="SSF141259">
    <property type="entry name" value="CarD-like"/>
    <property type="match status" value="1"/>
</dbReference>